<dbReference type="GO" id="GO:0006289">
    <property type="term" value="P:nucleotide-excision repair"/>
    <property type="evidence" value="ECO:0007669"/>
    <property type="project" value="InterPro"/>
</dbReference>
<dbReference type="InterPro" id="IPR036237">
    <property type="entry name" value="Xyl_isomerase-like_sf"/>
</dbReference>
<organism evidence="7 8">
    <name type="scientific">Tianweitania sediminis</name>
    <dbReference type="NCBI Taxonomy" id="1502156"/>
    <lineage>
        <taxon>Bacteria</taxon>
        <taxon>Pseudomonadati</taxon>
        <taxon>Pseudomonadota</taxon>
        <taxon>Alphaproteobacteria</taxon>
        <taxon>Hyphomicrobiales</taxon>
        <taxon>Phyllobacteriaceae</taxon>
        <taxon>Tianweitania</taxon>
    </lineage>
</organism>
<keyword evidence="1" id="KW-0540">Nuclease</keyword>
<keyword evidence="4" id="KW-0228">DNA excision</keyword>
<dbReference type="NCBIfam" id="TIGR00629">
    <property type="entry name" value="uvde"/>
    <property type="match status" value="1"/>
</dbReference>
<keyword evidence="6" id="KW-0234">DNA repair</keyword>
<evidence type="ECO:0000256" key="3">
    <source>
        <dbReference type="ARBA" id="ARBA00022763"/>
    </source>
</evidence>
<dbReference type="Pfam" id="PF03851">
    <property type="entry name" value="UvdE"/>
    <property type="match status" value="1"/>
</dbReference>
<dbReference type="PANTHER" id="PTHR31290:SF5">
    <property type="entry name" value="UV-DAMAGE ENDONUCLEASE"/>
    <property type="match status" value="1"/>
</dbReference>
<dbReference type="GO" id="GO:0016787">
    <property type="term" value="F:hydrolase activity"/>
    <property type="evidence" value="ECO:0007669"/>
    <property type="project" value="UniProtKB-KW"/>
</dbReference>
<gene>
    <name evidence="7" type="primary">uvsE</name>
    <name evidence="7" type="ORF">J5Y06_00580</name>
</gene>
<evidence type="ECO:0000256" key="6">
    <source>
        <dbReference type="ARBA" id="ARBA00023204"/>
    </source>
</evidence>
<protein>
    <submittedName>
        <fullName evidence="7">UV DNA damage repair endonuclease UvsE</fullName>
    </submittedName>
</protein>
<accession>A0A8J7UHY7</accession>
<dbReference type="AlphaFoldDB" id="A0A8J7UHY7"/>
<dbReference type="Proteomes" id="UP000666240">
    <property type="component" value="Unassembled WGS sequence"/>
</dbReference>
<dbReference type="RefSeq" id="WP_209333183.1">
    <property type="nucleotide sequence ID" value="NZ_JAGIYY010000001.1"/>
</dbReference>
<keyword evidence="2 7" id="KW-0255">Endonuclease</keyword>
<keyword evidence="8" id="KW-1185">Reference proteome</keyword>
<name>A0A8J7UHY7_9HYPH</name>
<evidence type="ECO:0000313" key="7">
    <source>
        <dbReference type="EMBL" id="MBP0437144.1"/>
    </source>
</evidence>
<dbReference type="GO" id="GO:0004519">
    <property type="term" value="F:endonuclease activity"/>
    <property type="evidence" value="ECO:0007669"/>
    <property type="project" value="UniProtKB-KW"/>
</dbReference>
<dbReference type="PANTHER" id="PTHR31290">
    <property type="entry name" value="UV-DAMAGE ENDONUCLEASE"/>
    <property type="match status" value="1"/>
</dbReference>
<keyword evidence="3" id="KW-0227">DNA damage</keyword>
<sequence length="348" mass="39850">MISRISRLGFPVKVMGRDDLKSNDSRRAASNPHLKVSLEYIDAILDHLDRHDMRMYRMSSDLAPYATHPDMPQFHTMVAESDAELRAVGEKSRRLDIRLSFHPSQFVVLNSPDPELVRKSTWDLVSQAEMLDRMELGPEAVMVIHVGGTYGDIPAARQRWVDTWKTLPEPVKRRLVLEHDDLRFSAADVLWIHEHTGVRLIFDHQHFWCLNPERADMRQTLEAILRTWPDGQQPKLHFSSPRTELREQIRIDKKTKKKTVKLVAPVNTGHADFCNPFEFITFMRIAEGLNFDVMLEAKSKDLALLRLRPDLLRYGPDVAARFGLKVEDAAALESESDAVLEEEGEGGA</sequence>
<evidence type="ECO:0000256" key="1">
    <source>
        <dbReference type="ARBA" id="ARBA00022722"/>
    </source>
</evidence>
<dbReference type="GO" id="GO:0009411">
    <property type="term" value="P:response to UV"/>
    <property type="evidence" value="ECO:0007669"/>
    <property type="project" value="InterPro"/>
</dbReference>
<evidence type="ECO:0000313" key="8">
    <source>
        <dbReference type="Proteomes" id="UP000666240"/>
    </source>
</evidence>
<dbReference type="EMBL" id="JAGIYY010000001">
    <property type="protein sequence ID" value="MBP0437144.1"/>
    <property type="molecule type" value="Genomic_DNA"/>
</dbReference>
<dbReference type="Gene3D" id="3.20.20.150">
    <property type="entry name" value="Divalent-metal-dependent TIM barrel enzymes"/>
    <property type="match status" value="1"/>
</dbReference>
<dbReference type="InterPro" id="IPR004601">
    <property type="entry name" value="UvdE"/>
</dbReference>
<reference evidence="7" key="1">
    <citation type="submission" date="2021-03" db="EMBL/GenBank/DDBJ databases">
        <title>Genome sequencing and assembly of Tianweitania sediminis.</title>
        <authorList>
            <person name="Chhetri G."/>
        </authorList>
    </citation>
    <scope>NUCLEOTIDE SEQUENCE</scope>
    <source>
        <strain evidence="7">Z8</strain>
    </source>
</reference>
<evidence type="ECO:0000256" key="4">
    <source>
        <dbReference type="ARBA" id="ARBA00022769"/>
    </source>
</evidence>
<evidence type="ECO:0000256" key="5">
    <source>
        <dbReference type="ARBA" id="ARBA00022801"/>
    </source>
</evidence>
<proteinExistence type="predicted"/>
<dbReference type="SUPFAM" id="SSF51658">
    <property type="entry name" value="Xylose isomerase-like"/>
    <property type="match status" value="1"/>
</dbReference>
<evidence type="ECO:0000256" key="2">
    <source>
        <dbReference type="ARBA" id="ARBA00022759"/>
    </source>
</evidence>
<comment type="caution">
    <text evidence="7">The sequence shown here is derived from an EMBL/GenBank/DDBJ whole genome shotgun (WGS) entry which is preliminary data.</text>
</comment>
<keyword evidence="5" id="KW-0378">Hydrolase</keyword>